<dbReference type="Proteomes" id="UP000324222">
    <property type="component" value="Unassembled WGS sequence"/>
</dbReference>
<comment type="caution">
    <text evidence="2">The sequence shown here is derived from an EMBL/GenBank/DDBJ whole genome shotgun (WGS) entry which is preliminary data.</text>
</comment>
<dbReference type="EMBL" id="VSRR010000006">
    <property type="protein sequence ID" value="MPC07691.1"/>
    <property type="molecule type" value="Genomic_DNA"/>
</dbReference>
<gene>
    <name evidence="2" type="ORF">E2C01_000256</name>
</gene>
<sequence>MCTRHRGEVNVVAGGLTGREGPPAASRDQGKRTGASRTAGTSRRCRTEGGCTAPPQPDIKFSAQLLVKQRSVKRCEVWPLAPDAERGRAKKVDKDGHKGRGIAFQCGSVCLRCS</sequence>
<dbReference type="AlphaFoldDB" id="A0A5B7CG09"/>
<keyword evidence="3" id="KW-1185">Reference proteome</keyword>
<proteinExistence type="predicted"/>
<organism evidence="2 3">
    <name type="scientific">Portunus trituberculatus</name>
    <name type="common">Swimming crab</name>
    <name type="synonym">Neptunus trituberculatus</name>
    <dbReference type="NCBI Taxonomy" id="210409"/>
    <lineage>
        <taxon>Eukaryota</taxon>
        <taxon>Metazoa</taxon>
        <taxon>Ecdysozoa</taxon>
        <taxon>Arthropoda</taxon>
        <taxon>Crustacea</taxon>
        <taxon>Multicrustacea</taxon>
        <taxon>Malacostraca</taxon>
        <taxon>Eumalacostraca</taxon>
        <taxon>Eucarida</taxon>
        <taxon>Decapoda</taxon>
        <taxon>Pleocyemata</taxon>
        <taxon>Brachyura</taxon>
        <taxon>Eubrachyura</taxon>
        <taxon>Portunoidea</taxon>
        <taxon>Portunidae</taxon>
        <taxon>Portuninae</taxon>
        <taxon>Portunus</taxon>
    </lineage>
</organism>
<feature type="region of interest" description="Disordered" evidence="1">
    <location>
        <begin position="1"/>
        <end position="51"/>
    </location>
</feature>
<name>A0A5B7CG09_PORTR</name>
<protein>
    <submittedName>
        <fullName evidence="2">Uncharacterized protein</fullName>
    </submittedName>
</protein>
<evidence type="ECO:0000313" key="2">
    <source>
        <dbReference type="EMBL" id="MPC07691.1"/>
    </source>
</evidence>
<reference evidence="2 3" key="1">
    <citation type="submission" date="2019-05" db="EMBL/GenBank/DDBJ databases">
        <title>Another draft genome of Portunus trituberculatus and its Hox gene families provides insights of decapod evolution.</title>
        <authorList>
            <person name="Jeong J.-H."/>
            <person name="Song I."/>
            <person name="Kim S."/>
            <person name="Choi T."/>
            <person name="Kim D."/>
            <person name="Ryu S."/>
            <person name="Kim W."/>
        </authorList>
    </citation>
    <scope>NUCLEOTIDE SEQUENCE [LARGE SCALE GENOMIC DNA]</scope>
    <source>
        <tissue evidence="2">Muscle</tissue>
    </source>
</reference>
<evidence type="ECO:0000313" key="3">
    <source>
        <dbReference type="Proteomes" id="UP000324222"/>
    </source>
</evidence>
<evidence type="ECO:0000256" key="1">
    <source>
        <dbReference type="SAM" id="MobiDB-lite"/>
    </source>
</evidence>
<accession>A0A5B7CG09</accession>